<gene>
    <name evidence="2" type="ORF">H8K27_05165</name>
</gene>
<proteinExistence type="predicted"/>
<dbReference type="Pfam" id="PF13701">
    <property type="entry name" value="DDE_Tnp_1_4"/>
    <property type="match status" value="1"/>
</dbReference>
<feature type="domain" description="Transposase DDE" evidence="1">
    <location>
        <begin position="3"/>
        <end position="137"/>
    </location>
</feature>
<reference evidence="2 3" key="1">
    <citation type="submission" date="2020-08" db="EMBL/GenBank/DDBJ databases">
        <title>Novel species isolated from subtropical streams in China.</title>
        <authorList>
            <person name="Lu H."/>
        </authorList>
    </citation>
    <scope>NUCLEOTIDE SEQUENCE [LARGE SCALE GENOMIC DNA]</scope>
    <source>
        <strain evidence="2 3">FT31W</strain>
    </source>
</reference>
<evidence type="ECO:0000259" key="1">
    <source>
        <dbReference type="Pfam" id="PF13701"/>
    </source>
</evidence>
<organism evidence="2 3">
    <name type="scientific">Undibacterium griseum</name>
    <dbReference type="NCBI Taxonomy" id="2762295"/>
    <lineage>
        <taxon>Bacteria</taxon>
        <taxon>Pseudomonadati</taxon>
        <taxon>Pseudomonadota</taxon>
        <taxon>Betaproteobacteria</taxon>
        <taxon>Burkholderiales</taxon>
        <taxon>Oxalobacteraceae</taxon>
        <taxon>Undibacterium</taxon>
    </lineage>
</organism>
<name>A0ABR6YKT8_9BURK</name>
<dbReference type="Proteomes" id="UP000613113">
    <property type="component" value="Unassembled WGS sequence"/>
</dbReference>
<keyword evidence="3" id="KW-1185">Reference proteome</keyword>
<sequence length="159" mass="18168">MELCRFSYQATTWSKPHTVAGIRQHIEQRTAAKGKPMNLFADDPVISKYHFSTLVIDLDLPATLIWRIYLGSTNCENRIKELKYDLAADSFAMQELWATETAMNTVMITYNLMSLLRHVVLKTSTAKHPSNTVQHTLQTTRYNLFAKPAYITAESRNPS</sequence>
<dbReference type="EMBL" id="JACOGC010000002">
    <property type="protein sequence ID" value="MBC3884516.1"/>
    <property type="molecule type" value="Genomic_DNA"/>
</dbReference>
<evidence type="ECO:0000313" key="2">
    <source>
        <dbReference type="EMBL" id="MBC3884516.1"/>
    </source>
</evidence>
<accession>A0ABR6YKT8</accession>
<evidence type="ECO:0000313" key="3">
    <source>
        <dbReference type="Proteomes" id="UP000613113"/>
    </source>
</evidence>
<dbReference type="RefSeq" id="WP_186862672.1">
    <property type="nucleotide sequence ID" value="NZ_JACOGC010000002.1"/>
</dbReference>
<comment type="caution">
    <text evidence="2">The sequence shown here is derived from an EMBL/GenBank/DDBJ whole genome shotgun (WGS) entry which is preliminary data.</text>
</comment>
<protein>
    <submittedName>
        <fullName evidence="2">Transposase</fullName>
    </submittedName>
</protein>
<dbReference type="InterPro" id="IPR025668">
    <property type="entry name" value="Tnp_DDE_dom"/>
</dbReference>